<keyword evidence="6" id="KW-1185">Reference proteome</keyword>
<dbReference type="PANTHER" id="PTHR43899:SF13">
    <property type="entry name" value="RH59310P"/>
    <property type="match status" value="1"/>
</dbReference>
<protein>
    <submittedName>
        <fullName evidence="5">Uncharacterized protein</fullName>
    </submittedName>
</protein>
<proteinExistence type="inferred from homology"/>
<dbReference type="GO" id="GO:0016491">
    <property type="term" value="F:oxidoreductase activity"/>
    <property type="evidence" value="ECO:0007669"/>
    <property type="project" value="UniProtKB-KW"/>
</dbReference>
<evidence type="ECO:0000256" key="4">
    <source>
        <dbReference type="RuleBase" id="RU000363"/>
    </source>
</evidence>
<dbReference type="PANTHER" id="PTHR43899">
    <property type="entry name" value="RH59310P"/>
    <property type="match status" value="1"/>
</dbReference>
<name>A0A7R9AEI5_9CRUS</name>
<dbReference type="EMBL" id="LR903794">
    <property type="protein sequence ID" value="CAD7252280.1"/>
    <property type="molecule type" value="Genomic_DNA"/>
</dbReference>
<dbReference type="AlphaFoldDB" id="A0A7R9AEI5"/>
<dbReference type="PIRSF" id="PIRSF000126">
    <property type="entry name" value="11-beta-HSD1"/>
    <property type="match status" value="1"/>
</dbReference>
<evidence type="ECO:0000256" key="3">
    <source>
        <dbReference type="ARBA" id="ARBA00023002"/>
    </source>
</evidence>
<gene>
    <name evidence="5" type="ORF">DSTB1V02_LOCUS12038</name>
</gene>
<reference evidence="5" key="1">
    <citation type="submission" date="2020-11" db="EMBL/GenBank/DDBJ databases">
        <authorList>
            <person name="Tran Van P."/>
        </authorList>
    </citation>
    <scope>NUCLEOTIDE SEQUENCE</scope>
</reference>
<sequence>MNKKEFDTETLMIPADFKELNIYDGIKERLAGLDIGVLVNNVGMMNDPQPFLDVPEGEKTYQDMLLVNNLSMVQMTKMILPMMVEKGKGIVMNVSSIVGVSPLPFITTYSATKAFADSFSRGLAYEYKDKGIHVHLVGPGFVYTNITDKFVDRPDFLLPTPDTFVRSDLRSIPKIQVTSGYGFHNLMV</sequence>
<dbReference type="EMBL" id="CAJPEV010004277">
    <property type="protein sequence ID" value="CAG0901495.1"/>
    <property type="molecule type" value="Genomic_DNA"/>
</dbReference>
<dbReference type="CDD" id="cd05356">
    <property type="entry name" value="17beta-HSD1_like_SDR_c"/>
    <property type="match status" value="1"/>
</dbReference>
<dbReference type="GO" id="GO:0005783">
    <property type="term" value="C:endoplasmic reticulum"/>
    <property type="evidence" value="ECO:0007669"/>
    <property type="project" value="UniProtKB-SubCell"/>
</dbReference>
<dbReference type="Proteomes" id="UP000677054">
    <property type="component" value="Unassembled WGS sequence"/>
</dbReference>
<evidence type="ECO:0000313" key="5">
    <source>
        <dbReference type="EMBL" id="CAD7252280.1"/>
    </source>
</evidence>
<evidence type="ECO:0000256" key="1">
    <source>
        <dbReference type="ARBA" id="ARBA00004240"/>
    </source>
</evidence>
<dbReference type="PROSITE" id="PS00061">
    <property type="entry name" value="ADH_SHORT"/>
    <property type="match status" value="1"/>
</dbReference>
<dbReference type="InterPro" id="IPR051019">
    <property type="entry name" value="VLCFA-Steroid_DH"/>
</dbReference>
<dbReference type="PRINTS" id="PR00081">
    <property type="entry name" value="GDHRDH"/>
</dbReference>
<dbReference type="InterPro" id="IPR002347">
    <property type="entry name" value="SDR_fam"/>
</dbReference>
<organism evidence="5">
    <name type="scientific">Darwinula stevensoni</name>
    <dbReference type="NCBI Taxonomy" id="69355"/>
    <lineage>
        <taxon>Eukaryota</taxon>
        <taxon>Metazoa</taxon>
        <taxon>Ecdysozoa</taxon>
        <taxon>Arthropoda</taxon>
        <taxon>Crustacea</taxon>
        <taxon>Oligostraca</taxon>
        <taxon>Ostracoda</taxon>
        <taxon>Podocopa</taxon>
        <taxon>Podocopida</taxon>
        <taxon>Darwinulocopina</taxon>
        <taxon>Darwinuloidea</taxon>
        <taxon>Darwinulidae</taxon>
        <taxon>Darwinula</taxon>
    </lineage>
</organism>
<comment type="similarity">
    <text evidence="2 4">Belongs to the short-chain dehydrogenases/reductases (SDR) family.</text>
</comment>
<accession>A0A7R9AEI5</accession>
<dbReference type="Gene3D" id="3.40.50.720">
    <property type="entry name" value="NAD(P)-binding Rossmann-like Domain"/>
    <property type="match status" value="1"/>
</dbReference>
<comment type="subcellular location">
    <subcellularLocation>
        <location evidence="1">Endoplasmic reticulum</location>
    </subcellularLocation>
</comment>
<evidence type="ECO:0000313" key="6">
    <source>
        <dbReference type="Proteomes" id="UP000677054"/>
    </source>
</evidence>
<dbReference type="InterPro" id="IPR020904">
    <property type="entry name" value="Sc_DH/Rdtase_CS"/>
</dbReference>
<dbReference type="OrthoDB" id="5545019at2759"/>
<dbReference type="InterPro" id="IPR036291">
    <property type="entry name" value="NAD(P)-bd_dom_sf"/>
</dbReference>
<evidence type="ECO:0000256" key="2">
    <source>
        <dbReference type="ARBA" id="ARBA00006484"/>
    </source>
</evidence>
<dbReference type="Pfam" id="PF00106">
    <property type="entry name" value="adh_short"/>
    <property type="match status" value="1"/>
</dbReference>
<dbReference type="PRINTS" id="PR00080">
    <property type="entry name" value="SDRFAMILY"/>
</dbReference>
<keyword evidence="3" id="KW-0560">Oxidoreductase</keyword>
<dbReference type="SUPFAM" id="SSF51735">
    <property type="entry name" value="NAD(P)-binding Rossmann-fold domains"/>
    <property type="match status" value="1"/>
</dbReference>